<dbReference type="Pfam" id="PF01205">
    <property type="entry name" value="Impact_N"/>
    <property type="match status" value="1"/>
</dbReference>
<dbReference type="PANTHER" id="PTHR16301">
    <property type="entry name" value="IMPACT-RELATED"/>
    <property type="match status" value="1"/>
</dbReference>
<dbReference type="PANTHER" id="PTHR16301:SF20">
    <property type="entry name" value="IMPACT FAMILY MEMBER YIGZ"/>
    <property type="match status" value="1"/>
</dbReference>
<dbReference type="RefSeq" id="WP_006790401.1">
    <property type="nucleotide sequence ID" value="NZ_JH417599.1"/>
</dbReference>
<name>G9YIE1_9FIRM</name>
<sequence>MTKPYMSSVHETATAEYVIKKSRFISNLFHVTTEEEAQRRVAEMKKKYWDARHNCYAYRLGPVFSLQKASDDGEPSGTAGKPVLEVLKAWELTDTLIVVTRYFGGIKLGAGGLVRAYGTAATLGLEAARIDDYLLCDSVTLETEYSSVTSVERAASECGAVITERAFTDKVILHVAIPTEETEKFRQDLVDVTNGKIGITGHGRKTVPRMRV</sequence>
<dbReference type="Pfam" id="PF09186">
    <property type="entry name" value="DUF1949"/>
    <property type="match status" value="1"/>
</dbReference>
<dbReference type="HOGENOM" id="CLU_083552_2_1_9"/>
<feature type="domain" description="UPF0029" evidence="3">
    <location>
        <begin position="142"/>
        <end position="196"/>
    </location>
</feature>
<keyword evidence="5" id="KW-1185">Reference proteome</keyword>
<evidence type="ECO:0000259" key="2">
    <source>
        <dbReference type="Pfam" id="PF01205"/>
    </source>
</evidence>
<dbReference type="SUPFAM" id="SSF54980">
    <property type="entry name" value="EF-G C-terminal domain-like"/>
    <property type="match status" value="1"/>
</dbReference>
<dbReference type="Proteomes" id="UP000005481">
    <property type="component" value="Unassembled WGS sequence"/>
</dbReference>
<evidence type="ECO:0000313" key="5">
    <source>
        <dbReference type="Proteomes" id="UP000005481"/>
    </source>
</evidence>
<dbReference type="eggNOG" id="COG1739">
    <property type="taxonomic scope" value="Bacteria"/>
</dbReference>
<comment type="caution">
    <text evidence="4">The sequence shown here is derived from an EMBL/GenBank/DDBJ whole genome shotgun (WGS) entry which is preliminary data.</text>
</comment>
<dbReference type="Gene3D" id="3.30.70.240">
    <property type="match status" value="1"/>
</dbReference>
<dbReference type="InterPro" id="IPR015796">
    <property type="entry name" value="Impact_YigZ-like"/>
</dbReference>
<dbReference type="InterPro" id="IPR001498">
    <property type="entry name" value="Impact_N"/>
</dbReference>
<protein>
    <submittedName>
        <fullName evidence="4">YigZ family protein</fullName>
    </submittedName>
</protein>
<dbReference type="InterPro" id="IPR036956">
    <property type="entry name" value="Impact_N_sf"/>
</dbReference>
<comment type="similarity">
    <text evidence="1">Belongs to the IMPACT family.</text>
</comment>
<dbReference type="PROSITE" id="PS00910">
    <property type="entry name" value="UPF0029"/>
    <property type="match status" value="1"/>
</dbReference>
<gene>
    <name evidence="4" type="ORF">HMPREF0080_01433</name>
</gene>
<evidence type="ECO:0000313" key="4">
    <source>
        <dbReference type="EMBL" id="EHM39744.1"/>
    </source>
</evidence>
<dbReference type="InterPro" id="IPR020568">
    <property type="entry name" value="Ribosomal_Su5_D2-typ_SF"/>
</dbReference>
<accession>G9YIE1</accession>
<dbReference type="PATRIC" id="fig|861450.3.peg.1323"/>
<dbReference type="InterPro" id="IPR023582">
    <property type="entry name" value="Impact"/>
</dbReference>
<dbReference type="SUPFAM" id="SSF54211">
    <property type="entry name" value="Ribosomal protein S5 domain 2-like"/>
    <property type="match status" value="1"/>
</dbReference>
<dbReference type="InterPro" id="IPR015269">
    <property type="entry name" value="UPF0029_Impact_C"/>
</dbReference>
<dbReference type="InterPro" id="IPR035647">
    <property type="entry name" value="EFG_III/V"/>
</dbReference>
<dbReference type="AlphaFoldDB" id="G9YIE1"/>
<proteinExistence type="inferred from homology"/>
<dbReference type="GO" id="GO:0006446">
    <property type="term" value="P:regulation of translational initiation"/>
    <property type="evidence" value="ECO:0007669"/>
    <property type="project" value="TreeGrafter"/>
</dbReference>
<organism evidence="4 5">
    <name type="scientific">Anaeroglobus geminatus F0357</name>
    <dbReference type="NCBI Taxonomy" id="861450"/>
    <lineage>
        <taxon>Bacteria</taxon>
        <taxon>Bacillati</taxon>
        <taxon>Bacillota</taxon>
        <taxon>Negativicutes</taxon>
        <taxon>Veillonellales</taxon>
        <taxon>Veillonellaceae</taxon>
        <taxon>Anaeroglobus</taxon>
    </lineage>
</organism>
<dbReference type="GO" id="GO:0005737">
    <property type="term" value="C:cytoplasm"/>
    <property type="evidence" value="ECO:0007669"/>
    <property type="project" value="TreeGrafter"/>
</dbReference>
<evidence type="ECO:0000256" key="1">
    <source>
        <dbReference type="ARBA" id="ARBA00007665"/>
    </source>
</evidence>
<dbReference type="InterPro" id="IPR020569">
    <property type="entry name" value="UPF0029_Impact_CS"/>
</dbReference>
<reference evidence="4 5" key="1">
    <citation type="submission" date="2011-08" db="EMBL/GenBank/DDBJ databases">
        <authorList>
            <person name="Weinstock G."/>
            <person name="Sodergren E."/>
            <person name="Clifton S."/>
            <person name="Fulton L."/>
            <person name="Fulton B."/>
            <person name="Courtney L."/>
            <person name="Fronick C."/>
            <person name="Harrison M."/>
            <person name="Strong C."/>
            <person name="Farmer C."/>
            <person name="Delahaunty K."/>
            <person name="Markovic C."/>
            <person name="Hall O."/>
            <person name="Minx P."/>
            <person name="Tomlinson C."/>
            <person name="Mitreva M."/>
            <person name="Hou S."/>
            <person name="Chen J."/>
            <person name="Wollam A."/>
            <person name="Pepin K.H."/>
            <person name="Johnson M."/>
            <person name="Bhonagiri V."/>
            <person name="Zhang X."/>
            <person name="Suruliraj S."/>
            <person name="Warren W."/>
            <person name="Chinwalla A."/>
            <person name="Mardis E.R."/>
            <person name="Wilson R.K."/>
        </authorList>
    </citation>
    <scope>NUCLEOTIDE SEQUENCE [LARGE SCALE GENOMIC DNA]</scope>
    <source>
        <strain evidence="4 5">F0357</strain>
    </source>
</reference>
<feature type="domain" description="Impact N-terminal" evidence="2">
    <location>
        <begin position="20"/>
        <end position="122"/>
    </location>
</feature>
<evidence type="ECO:0000259" key="3">
    <source>
        <dbReference type="Pfam" id="PF09186"/>
    </source>
</evidence>
<dbReference type="NCBIfam" id="TIGR00257">
    <property type="entry name" value="IMPACT_YIGZ"/>
    <property type="match status" value="1"/>
</dbReference>
<dbReference type="STRING" id="861450.HMPREF0080_01433"/>
<dbReference type="EMBL" id="AGCJ01000060">
    <property type="protein sequence ID" value="EHM39744.1"/>
    <property type="molecule type" value="Genomic_DNA"/>
</dbReference>
<dbReference type="Gene3D" id="3.30.230.30">
    <property type="entry name" value="Impact, N-terminal domain"/>
    <property type="match status" value="1"/>
</dbReference>